<proteinExistence type="predicted"/>
<sequence>MYSLLFVTFIKSRCKLFYFLDIFHGAMSKNTLGIIKHQVRRLLRLV</sequence>
<reference evidence="1 2" key="1">
    <citation type="submission" date="2019-07" db="EMBL/GenBank/DDBJ databases">
        <title>Genomic Encyclopedia of Type Strains, Phase I: the one thousand microbial genomes (KMG-I) project.</title>
        <authorList>
            <person name="Kyrpides N."/>
        </authorList>
    </citation>
    <scope>NUCLEOTIDE SEQUENCE [LARGE SCALE GENOMIC DNA]</scope>
    <source>
        <strain evidence="1 2">DSM 375</strain>
    </source>
</reference>
<keyword evidence="2" id="KW-1185">Reference proteome</keyword>
<evidence type="ECO:0000313" key="1">
    <source>
        <dbReference type="EMBL" id="TWH77334.1"/>
    </source>
</evidence>
<name>A0A562J3C3_9GAMM</name>
<protein>
    <submittedName>
        <fullName evidence="1">Uncharacterized protein</fullName>
    </submittedName>
</protein>
<evidence type="ECO:0000313" key="2">
    <source>
        <dbReference type="Proteomes" id="UP000319627"/>
    </source>
</evidence>
<organism evidence="1 2">
    <name type="scientific">Azomonas agilis</name>
    <dbReference type="NCBI Taxonomy" id="116849"/>
    <lineage>
        <taxon>Bacteria</taxon>
        <taxon>Pseudomonadati</taxon>
        <taxon>Pseudomonadota</taxon>
        <taxon>Gammaproteobacteria</taxon>
        <taxon>Pseudomonadales</taxon>
        <taxon>Pseudomonadaceae</taxon>
        <taxon>Azomonas</taxon>
    </lineage>
</organism>
<accession>A0A562J3C3</accession>
<dbReference type="EMBL" id="VLKG01000001">
    <property type="protein sequence ID" value="TWH77334.1"/>
    <property type="molecule type" value="Genomic_DNA"/>
</dbReference>
<dbReference type="AlphaFoldDB" id="A0A562J3C3"/>
<gene>
    <name evidence="1" type="ORF">LX59_00245</name>
</gene>
<comment type="caution">
    <text evidence="1">The sequence shown here is derived from an EMBL/GenBank/DDBJ whole genome shotgun (WGS) entry which is preliminary data.</text>
</comment>
<dbReference type="Proteomes" id="UP000319627">
    <property type="component" value="Unassembled WGS sequence"/>
</dbReference>